<proteinExistence type="predicted"/>
<sequence length="235" mass="26338">MKGWKQTSEFGSHSLFFGNYSEVRKDRITHKVEAFNREYMKTFTRKTAGALEALEEGLMRDPVPLLNRIKIFHEDSADELLYNKEMKTAWPAFQRHDRHTVECTDFRYGTLASVVTCALPVPTNAKVLQADLGCMPATLALGKALCGLHEDPFSREQAEKQQGQNCSLIPAPCEAAPAGPALRNLEEQILTHKGCYKKNFVPYNSRTKTAPLSAWKPVHRGPVHVPQTTGSKILN</sequence>
<dbReference type="EMBL" id="JBBHLL010000283">
    <property type="protein sequence ID" value="KAK7807025.1"/>
    <property type="molecule type" value="Genomic_DNA"/>
</dbReference>
<reference evidence="1 2" key="1">
    <citation type="journal article" date="2023" name="bioRxiv">
        <title>Conserved and derived expression patterns and positive selection on dental genes reveal complex evolutionary context of ever-growing rodent molars.</title>
        <authorList>
            <person name="Calamari Z.T."/>
            <person name="Song A."/>
            <person name="Cohen E."/>
            <person name="Akter M."/>
            <person name="Roy R.D."/>
            <person name="Hallikas O."/>
            <person name="Christensen M.M."/>
            <person name="Li P."/>
            <person name="Marangoni P."/>
            <person name="Jernvall J."/>
            <person name="Klein O.D."/>
        </authorList>
    </citation>
    <scope>NUCLEOTIDE SEQUENCE [LARGE SCALE GENOMIC DNA]</scope>
    <source>
        <strain evidence="1">V071</strain>
    </source>
</reference>
<dbReference type="AlphaFoldDB" id="A0AAW0HYD1"/>
<gene>
    <name evidence="1" type="ORF">U0070_011370</name>
</gene>
<name>A0AAW0HYD1_MYOGA</name>
<organism evidence="1 2">
    <name type="scientific">Myodes glareolus</name>
    <name type="common">Bank vole</name>
    <name type="synonym">Clethrionomys glareolus</name>
    <dbReference type="NCBI Taxonomy" id="447135"/>
    <lineage>
        <taxon>Eukaryota</taxon>
        <taxon>Metazoa</taxon>
        <taxon>Chordata</taxon>
        <taxon>Craniata</taxon>
        <taxon>Vertebrata</taxon>
        <taxon>Euteleostomi</taxon>
        <taxon>Mammalia</taxon>
        <taxon>Eutheria</taxon>
        <taxon>Euarchontoglires</taxon>
        <taxon>Glires</taxon>
        <taxon>Rodentia</taxon>
        <taxon>Myomorpha</taxon>
        <taxon>Muroidea</taxon>
        <taxon>Cricetidae</taxon>
        <taxon>Arvicolinae</taxon>
        <taxon>Myodes</taxon>
    </lineage>
</organism>
<evidence type="ECO:0000313" key="2">
    <source>
        <dbReference type="Proteomes" id="UP001488838"/>
    </source>
</evidence>
<dbReference type="Proteomes" id="UP001488838">
    <property type="component" value="Unassembled WGS sequence"/>
</dbReference>
<keyword evidence="2" id="KW-1185">Reference proteome</keyword>
<evidence type="ECO:0000313" key="1">
    <source>
        <dbReference type="EMBL" id="KAK7807025.1"/>
    </source>
</evidence>
<comment type="caution">
    <text evidence="1">The sequence shown here is derived from an EMBL/GenBank/DDBJ whole genome shotgun (WGS) entry which is preliminary data.</text>
</comment>
<protein>
    <submittedName>
        <fullName evidence="1">Uncharacterized protein</fullName>
    </submittedName>
</protein>
<accession>A0AAW0HYD1</accession>